<dbReference type="eggNOG" id="COG1309">
    <property type="taxonomic scope" value="Bacteria"/>
</dbReference>
<dbReference type="STRING" id="1184267.A11Q_2473"/>
<dbReference type="InterPro" id="IPR001647">
    <property type="entry name" value="HTH_TetR"/>
</dbReference>
<keyword evidence="5" id="KW-1185">Reference proteome</keyword>
<evidence type="ECO:0000313" key="4">
    <source>
        <dbReference type="EMBL" id="AGH96689.1"/>
    </source>
</evidence>
<dbReference type="PROSITE" id="PS50977">
    <property type="entry name" value="HTH_TETR_2"/>
    <property type="match status" value="1"/>
</dbReference>
<feature type="DNA-binding region" description="H-T-H motif" evidence="2">
    <location>
        <begin position="44"/>
        <end position="63"/>
    </location>
</feature>
<dbReference type="SUPFAM" id="SSF46689">
    <property type="entry name" value="Homeodomain-like"/>
    <property type="match status" value="1"/>
</dbReference>
<keyword evidence="1 2" id="KW-0238">DNA-binding</keyword>
<dbReference type="Proteomes" id="UP000012040">
    <property type="component" value="Chromosome"/>
</dbReference>
<evidence type="ECO:0000256" key="1">
    <source>
        <dbReference type="ARBA" id="ARBA00023125"/>
    </source>
</evidence>
<dbReference type="PANTHER" id="PTHR43479">
    <property type="entry name" value="ACREF/ENVCD OPERON REPRESSOR-RELATED"/>
    <property type="match status" value="1"/>
</dbReference>
<evidence type="ECO:0000313" key="5">
    <source>
        <dbReference type="Proteomes" id="UP000012040"/>
    </source>
</evidence>
<protein>
    <recommendedName>
        <fullName evidence="3">HTH tetR-type domain-containing protein</fullName>
    </recommendedName>
</protein>
<evidence type="ECO:0000259" key="3">
    <source>
        <dbReference type="PROSITE" id="PS50977"/>
    </source>
</evidence>
<dbReference type="Pfam" id="PF00440">
    <property type="entry name" value="TetR_N"/>
    <property type="match status" value="1"/>
</dbReference>
<gene>
    <name evidence="4" type="ORF">A11Q_2473</name>
</gene>
<dbReference type="PATRIC" id="fig|1184267.3.peg.2500"/>
<dbReference type="KEGG" id="bex:A11Q_2473"/>
<dbReference type="PANTHER" id="PTHR43479:SF11">
    <property type="entry name" value="ACREF_ENVCD OPERON REPRESSOR-RELATED"/>
    <property type="match status" value="1"/>
</dbReference>
<dbReference type="GO" id="GO:0003677">
    <property type="term" value="F:DNA binding"/>
    <property type="evidence" value="ECO:0007669"/>
    <property type="project" value="UniProtKB-UniRule"/>
</dbReference>
<reference evidence="4 5" key="1">
    <citation type="journal article" date="2013" name="ISME J.">
        <title>By their genes ye shall know them: genomic signatures of predatory bacteria.</title>
        <authorList>
            <person name="Pasternak Z."/>
            <person name="Pietrokovski S."/>
            <person name="Rotem O."/>
            <person name="Gophna U."/>
            <person name="Lurie-Weinberger M.N."/>
            <person name="Jurkevitch E."/>
        </authorList>
    </citation>
    <scope>NUCLEOTIDE SEQUENCE [LARGE SCALE GENOMIC DNA]</scope>
    <source>
        <strain evidence="4 5">JSS</strain>
    </source>
</reference>
<accession>M4VTZ6</accession>
<dbReference type="InterPro" id="IPR009057">
    <property type="entry name" value="Homeodomain-like_sf"/>
</dbReference>
<evidence type="ECO:0000256" key="2">
    <source>
        <dbReference type="PROSITE-ProRule" id="PRU00335"/>
    </source>
</evidence>
<feature type="domain" description="HTH tetR-type" evidence="3">
    <location>
        <begin position="21"/>
        <end position="81"/>
    </location>
</feature>
<sequence length="222" mass="25679">MNNLQNYSFIYNDPMPRVKAEGRADQILDAALLHFARHGYAKTSIAEIAKSSQIAAGTIYLYYSSKEEILRACAVRFHQAHQTAVFELLQKNQLSPDQKLKEYILNRFELWQKETISSKVSSQLGSKVDSQGGSDLAQAMITIAPEINQQEQDLWNDTLRKILEEGQKKKLYHFDSLTKELRIFLHCLVGFFPLPGINHPFAPTEKDLREMLQWFCEKWRTK</sequence>
<dbReference type="PRINTS" id="PR00455">
    <property type="entry name" value="HTHTETR"/>
</dbReference>
<name>M4VTZ6_9BACT</name>
<dbReference type="EMBL" id="CP003537">
    <property type="protein sequence ID" value="AGH96689.1"/>
    <property type="molecule type" value="Genomic_DNA"/>
</dbReference>
<dbReference type="HOGENOM" id="CLU_069356_12_10_7"/>
<dbReference type="Gene3D" id="1.10.357.10">
    <property type="entry name" value="Tetracycline Repressor, domain 2"/>
    <property type="match status" value="1"/>
</dbReference>
<organism evidence="4 5">
    <name type="scientific">Pseudobdellovibrio exovorus JSS</name>
    <dbReference type="NCBI Taxonomy" id="1184267"/>
    <lineage>
        <taxon>Bacteria</taxon>
        <taxon>Pseudomonadati</taxon>
        <taxon>Bdellovibrionota</taxon>
        <taxon>Bdellovibrionia</taxon>
        <taxon>Bdellovibrionales</taxon>
        <taxon>Pseudobdellovibrionaceae</taxon>
        <taxon>Pseudobdellovibrio</taxon>
    </lineage>
</organism>
<proteinExistence type="predicted"/>
<dbReference type="RefSeq" id="WP_015471179.1">
    <property type="nucleotide sequence ID" value="NC_020813.1"/>
</dbReference>
<dbReference type="AlphaFoldDB" id="M4VTZ6"/>
<dbReference type="InterPro" id="IPR050624">
    <property type="entry name" value="HTH-type_Tx_Regulator"/>
</dbReference>